<accession>A0A080LYS5</accession>
<evidence type="ECO:0000313" key="2">
    <source>
        <dbReference type="Proteomes" id="UP000020077"/>
    </source>
</evidence>
<evidence type="ECO:0000313" key="1">
    <source>
        <dbReference type="EMBL" id="KFB73115.1"/>
    </source>
</evidence>
<evidence type="ECO:0008006" key="3">
    <source>
        <dbReference type="Google" id="ProtNLM"/>
    </source>
</evidence>
<sequence length="91" mass="9744">MLELRPNCECCDRDLPPDSPAAMICSFECTFCADCADTRLAGRCPNCGGELLRRPIRPADKLARYPASAQRVRKPCAGSDLPATATTAAQA</sequence>
<organism evidence="1 2">
    <name type="scientific">Candidatus Accumulibacter phosphatis</name>
    <dbReference type="NCBI Taxonomy" id="327160"/>
    <lineage>
        <taxon>Bacteria</taxon>
        <taxon>Pseudomonadati</taxon>
        <taxon>Pseudomonadota</taxon>
        <taxon>Betaproteobacteria</taxon>
        <taxon>Candidatus Accumulibacter</taxon>
    </lineage>
</organism>
<name>A0A080LYS5_9PROT</name>
<dbReference type="Pfam" id="PF06906">
    <property type="entry name" value="DUF1272"/>
    <property type="match status" value="1"/>
</dbReference>
<dbReference type="AlphaFoldDB" id="A0A080LYS5"/>
<protein>
    <recommendedName>
        <fullName evidence="3">DUF1272 domain-containing protein</fullName>
    </recommendedName>
</protein>
<dbReference type="EMBL" id="JDVG02000283">
    <property type="protein sequence ID" value="KFB73115.1"/>
    <property type="molecule type" value="Genomic_DNA"/>
</dbReference>
<comment type="caution">
    <text evidence="1">The sequence shown here is derived from an EMBL/GenBank/DDBJ whole genome shotgun (WGS) entry which is preliminary data.</text>
</comment>
<dbReference type="InterPro" id="IPR010696">
    <property type="entry name" value="DUF1272"/>
</dbReference>
<reference evidence="1 2" key="1">
    <citation type="submission" date="2014-02" db="EMBL/GenBank/DDBJ databases">
        <title>Expanding our view of genomic diversity in Candidatus Accumulibacter clades.</title>
        <authorList>
            <person name="Skennerton C.T."/>
            <person name="Barr J.J."/>
            <person name="Slater F.R."/>
            <person name="Bond P.L."/>
            <person name="Tyson G.W."/>
        </authorList>
    </citation>
    <scope>NUCLEOTIDE SEQUENCE [LARGE SCALE GENOMIC DNA]</scope>
    <source>
        <strain evidence="2">BA-91</strain>
    </source>
</reference>
<dbReference type="Proteomes" id="UP000020077">
    <property type="component" value="Unassembled WGS sequence"/>
</dbReference>
<gene>
    <name evidence="1" type="ORF">AW09_001642</name>
</gene>
<proteinExistence type="predicted"/>